<name>A0A0B2V7V0_TOXCA</name>
<comment type="caution">
    <text evidence="1">The sequence shown here is derived from an EMBL/GenBank/DDBJ whole genome shotgun (WGS) entry which is preliminary data.</text>
</comment>
<evidence type="ECO:0000313" key="2">
    <source>
        <dbReference type="Proteomes" id="UP000031036"/>
    </source>
</evidence>
<organism evidence="1 2">
    <name type="scientific">Toxocara canis</name>
    <name type="common">Canine roundworm</name>
    <dbReference type="NCBI Taxonomy" id="6265"/>
    <lineage>
        <taxon>Eukaryota</taxon>
        <taxon>Metazoa</taxon>
        <taxon>Ecdysozoa</taxon>
        <taxon>Nematoda</taxon>
        <taxon>Chromadorea</taxon>
        <taxon>Rhabditida</taxon>
        <taxon>Spirurina</taxon>
        <taxon>Ascaridomorpha</taxon>
        <taxon>Ascaridoidea</taxon>
        <taxon>Toxocaridae</taxon>
        <taxon>Toxocara</taxon>
    </lineage>
</organism>
<reference evidence="1 2" key="1">
    <citation type="submission" date="2014-11" db="EMBL/GenBank/DDBJ databases">
        <title>Genetic blueprint of the zoonotic pathogen Toxocara canis.</title>
        <authorList>
            <person name="Zhu X.-Q."/>
            <person name="Korhonen P.K."/>
            <person name="Cai H."/>
            <person name="Young N.D."/>
            <person name="Nejsum P."/>
            <person name="von Samson-Himmelstjerna G."/>
            <person name="Boag P.R."/>
            <person name="Tan P."/>
            <person name="Li Q."/>
            <person name="Min J."/>
            <person name="Yang Y."/>
            <person name="Wang X."/>
            <person name="Fang X."/>
            <person name="Hall R.S."/>
            <person name="Hofmann A."/>
            <person name="Sternberg P.W."/>
            <person name="Jex A.R."/>
            <person name="Gasser R.B."/>
        </authorList>
    </citation>
    <scope>NUCLEOTIDE SEQUENCE [LARGE SCALE GENOMIC DNA]</scope>
    <source>
        <strain evidence="1">PN_DK_2014</strain>
    </source>
</reference>
<keyword evidence="2" id="KW-1185">Reference proteome</keyword>
<gene>
    <name evidence="1" type="ORF">Tcan_00924</name>
</gene>
<dbReference type="AlphaFoldDB" id="A0A0B2V7V0"/>
<evidence type="ECO:0000313" key="1">
    <source>
        <dbReference type="EMBL" id="KHN77542.1"/>
    </source>
</evidence>
<dbReference type="Proteomes" id="UP000031036">
    <property type="component" value="Unassembled WGS sequence"/>
</dbReference>
<accession>A0A0B2V7V0</accession>
<protein>
    <submittedName>
        <fullName evidence="1">Uncharacterized protein</fullName>
    </submittedName>
</protein>
<proteinExistence type="predicted"/>
<feature type="non-terminal residue" evidence="1">
    <location>
        <position position="100"/>
    </location>
</feature>
<dbReference type="PROSITE" id="PS51257">
    <property type="entry name" value="PROKAR_LIPOPROTEIN"/>
    <property type="match status" value="1"/>
</dbReference>
<dbReference type="EMBL" id="JPKZ01002268">
    <property type="protein sequence ID" value="KHN77542.1"/>
    <property type="molecule type" value="Genomic_DNA"/>
</dbReference>
<sequence length="100" mass="11496">MKSLRTHQCFHFAVISCQLSSHEVLTYTQLVIRNHFCVSEQRVNNRHSSILHKLLALILINRSICTRTKLLTPSFAVPLCSITFYIETLAIRPAMKQLLS</sequence>